<reference evidence="2" key="1">
    <citation type="submission" date="2020-10" db="EMBL/GenBank/DDBJ databases">
        <authorList>
            <person name="Kikuchi T."/>
        </authorList>
    </citation>
    <scope>NUCLEOTIDE SEQUENCE</scope>
    <source>
        <strain evidence="2">NKZ352</strain>
    </source>
</reference>
<dbReference type="Proteomes" id="UP000835052">
    <property type="component" value="Unassembled WGS sequence"/>
</dbReference>
<dbReference type="AlphaFoldDB" id="A0A8S1HT63"/>
<accession>A0A8S1HT63</accession>
<dbReference type="OrthoDB" id="10250504at2759"/>
<organism evidence="2 3">
    <name type="scientific">Caenorhabditis auriculariae</name>
    <dbReference type="NCBI Taxonomy" id="2777116"/>
    <lineage>
        <taxon>Eukaryota</taxon>
        <taxon>Metazoa</taxon>
        <taxon>Ecdysozoa</taxon>
        <taxon>Nematoda</taxon>
        <taxon>Chromadorea</taxon>
        <taxon>Rhabditida</taxon>
        <taxon>Rhabditina</taxon>
        <taxon>Rhabditomorpha</taxon>
        <taxon>Rhabditoidea</taxon>
        <taxon>Rhabditidae</taxon>
        <taxon>Peloderinae</taxon>
        <taxon>Caenorhabditis</taxon>
    </lineage>
</organism>
<evidence type="ECO:0000313" key="3">
    <source>
        <dbReference type="Proteomes" id="UP000835052"/>
    </source>
</evidence>
<feature type="compositionally biased region" description="Basic and acidic residues" evidence="1">
    <location>
        <begin position="88"/>
        <end position="97"/>
    </location>
</feature>
<protein>
    <submittedName>
        <fullName evidence="2">Uncharacterized protein</fullName>
    </submittedName>
</protein>
<feature type="region of interest" description="Disordered" evidence="1">
    <location>
        <begin position="35"/>
        <end position="100"/>
    </location>
</feature>
<evidence type="ECO:0000256" key="1">
    <source>
        <dbReference type="SAM" id="MobiDB-lite"/>
    </source>
</evidence>
<proteinExistence type="predicted"/>
<feature type="region of interest" description="Disordered" evidence="1">
    <location>
        <begin position="112"/>
        <end position="139"/>
    </location>
</feature>
<gene>
    <name evidence="2" type="ORF">CAUJ_LOCUS15565</name>
</gene>
<evidence type="ECO:0000313" key="2">
    <source>
        <dbReference type="EMBL" id="CAD6199665.1"/>
    </source>
</evidence>
<comment type="caution">
    <text evidence="2">The sequence shown here is derived from an EMBL/GenBank/DDBJ whole genome shotgun (WGS) entry which is preliminary data.</text>
</comment>
<name>A0A8S1HT63_9PELO</name>
<dbReference type="EMBL" id="CAJGYM010000192">
    <property type="protein sequence ID" value="CAD6199665.1"/>
    <property type="molecule type" value="Genomic_DNA"/>
</dbReference>
<keyword evidence="3" id="KW-1185">Reference proteome</keyword>
<sequence length="351" mass="39921">MGKRKLTKIEPEDNTKISLLPADELEHIKDTYKRRIVDIKPGTYDNVSDITAEESDRSEATEKKRKKKEKKDKERHVKSEIVSDMSDAEQRIPEPFKEPTAIFNEESVEIAQEAEGNEAEPSNGDEKRRKKDGPHTRSLGVNLSTALKKYAENQILTYEEGLRRIREDPKCGLCVKLQQRHVSLPYHMAGAVASNHAFQFIANSTLGRYRRELQGVVVAIGDVRAAQYPRVLDDQNVLHTDAVIKQIVFRPKIGDTYRSLVRHISKDIIVALIMDAITVHVAVDDKFDLRLKGSSLEIGDTIMVKYKGMRIKKALCHLQGEFLGIMEKKESIDVKPVLNRTTFDEDDEDSE</sequence>
<feature type="compositionally biased region" description="Basic and acidic residues" evidence="1">
    <location>
        <begin position="71"/>
        <end position="81"/>
    </location>
</feature>